<dbReference type="Pfam" id="PF13409">
    <property type="entry name" value="GST_N_2"/>
    <property type="match status" value="1"/>
</dbReference>
<dbReference type="InterPro" id="IPR036249">
    <property type="entry name" value="Thioredoxin-like_sf"/>
</dbReference>
<evidence type="ECO:0000259" key="1">
    <source>
        <dbReference type="PROSITE" id="PS50404"/>
    </source>
</evidence>
<evidence type="ECO:0000313" key="2">
    <source>
        <dbReference type="EMBL" id="OAG03184.1"/>
    </source>
</evidence>
<keyword evidence="3" id="KW-1185">Reference proteome</keyword>
<dbReference type="GeneID" id="28762570"/>
<dbReference type="AlphaFoldDB" id="A0A177C600"/>
<dbReference type="Gene3D" id="3.40.30.10">
    <property type="entry name" value="Glutaredoxin"/>
    <property type="match status" value="1"/>
</dbReference>
<dbReference type="EMBL" id="KV441555">
    <property type="protein sequence ID" value="OAG03184.1"/>
    <property type="molecule type" value="Genomic_DNA"/>
</dbReference>
<reference evidence="2 3" key="1">
    <citation type="submission" date="2016-05" db="EMBL/GenBank/DDBJ databases">
        <title>Comparative analysis of secretome profiles of manganese(II)-oxidizing ascomycete fungi.</title>
        <authorList>
            <consortium name="DOE Joint Genome Institute"/>
            <person name="Zeiner C.A."/>
            <person name="Purvine S.O."/>
            <person name="Zink E.M."/>
            <person name="Wu S."/>
            <person name="Pasa-Tolic L."/>
            <person name="Chaput D.L."/>
            <person name="Haridas S."/>
            <person name="Grigoriev I.V."/>
            <person name="Santelli C.M."/>
            <person name="Hansel C.M."/>
        </authorList>
    </citation>
    <scope>NUCLEOTIDE SEQUENCE [LARGE SCALE GENOMIC DNA]</scope>
    <source>
        <strain evidence="2 3">AP3s5-JAC2a</strain>
    </source>
</reference>
<dbReference type="RefSeq" id="XP_018033549.1">
    <property type="nucleotide sequence ID" value="XM_018179084.1"/>
</dbReference>
<dbReference type="OrthoDB" id="4951845at2759"/>
<name>A0A177C600_9PLEO</name>
<dbReference type="Pfam" id="PF22041">
    <property type="entry name" value="GST_C_7"/>
    <property type="match status" value="1"/>
</dbReference>
<proteinExistence type="predicted"/>
<dbReference type="InParanoid" id="A0A177C600"/>
<gene>
    <name evidence="2" type="ORF">CC84DRAFT_1166924</name>
</gene>
<dbReference type="SUPFAM" id="SSF52833">
    <property type="entry name" value="Thioredoxin-like"/>
    <property type="match status" value="1"/>
</dbReference>
<dbReference type="Proteomes" id="UP000077069">
    <property type="component" value="Unassembled WGS sequence"/>
</dbReference>
<sequence length="278" mass="30711">MPDLTLYDISSPLQPRSYAPNPSKARLALGFKRASFRTEWVDIPDIERVRRSLNCPATRKLDDGSDFFTLPILRDASTGQVIGDSFDIARYLDATIPSPSPPLLPPQESLKGKWTTYSSPAKDTPFFAPITTNAGSTHPTFASFNLHIDATFSANMALYGQFLPFNPATAEAAKALMCKRAHLNSWDDLTIPGEARRPLFEGGFKDAMEGVAALFGSGEGHIWLEGPEPCYADLIVGGWLNMLSCLMPKDEWVEFRGWFGGVFGRVHDALQESFFVIQ</sequence>
<dbReference type="PROSITE" id="PS50404">
    <property type="entry name" value="GST_NTER"/>
    <property type="match status" value="1"/>
</dbReference>
<dbReference type="InterPro" id="IPR004045">
    <property type="entry name" value="Glutathione_S-Trfase_N"/>
</dbReference>
<dbReference type="InterPro" id="IPR054416">
    <property type="entry name" value="GST_UstS-like_C"/>
</dbReference>
<dbReference type="Gene3D" id="1.20.1050.10">
    <property type="match status" value="1"/>
</dbReference>
<protein>
    <recommendedName>
        <fullName evidence="1">GST N-terminal domain-containing protein</fullName>
    </recommendedName>
</protein>
<organism evidence="2 3">
    <name type="scientific">Paraphaeosphaeria sporulosa</name>
    <dbReference type="NCBI Taxonomy" id="1460663"/>
    <lineage>
        <taxon>Eukaryota</taxon>
        <taxon>Fungi</taxon>
        <taxon>Dikarya</taxon>
        <taxon>Ascomycota</taxon>
        <taxon>Pezizomycotina</taxon>
        <taxon>Dothideomycetes</taxon>
        <taxon>Pleosporomycetidae</taxon>
        <taxon>Pleosporales</taxon>
        <taxon>Massarineae</taxon>
        <taxon>Didymosphaeriaceae</taxon>
        <taxon>Paraphaeosphaeria</taxon>
    </lineage>
</organism>
<evidence type="ECO:0000313" key="3">
    <source>
        <dbReference type="Proteomes" id="UP000077069"/>
    </source>
</evidence>
<dbReference type="STRING" id="1460663.A0A177C600"/>
<accession>A0A177C600</accession>
<feature type="domain" description="GST N-terminal" evidence="1">
    <location>
        <begin position="9"/>
        <end position="100"/>
    </location>
</feature>